<dbReference type="AlphaFoldDB" id="A0A4Z0BN27"/>
<dbReference type="Proteomes" id="UP000297564">
    <property type="component" value="Unassembled WGS sequence"/>
</dbReference>
<accession>A0A4Z0BN27</accession>
<evidence type="ECO:0000313" key="2">
    <source>
        <dbReference type="Proteomes" id="UP000297564"/>
    </source>
</evidence>
<dbReference type="InterPro" id="IPR013433">
    <property type="entry name" value="PHA_gran_rgn"/>
</dbReference>
<proteinExistence type="predicted"/>
<dbReference type="RefSeq" id="WP_135285200.1">
    <property type="nucleotide sequence ID" value="NZ_SMLL01000004.1"/>
</dbReference>
<dbReference type="NCBIfam" id="TIGR02610">
    <property type="entry name" value="PHA_gran_rgn"/>
    <property type="match status" value="1"/>
</dbReference>
<comment type="caution">
    <text evidence="1">The sequence shown here is derived from an EMBL/GenBank/DDBJ whole genome shotgun (WGS) entry which is preliminary data.</text>
</comment>
<keyword evidence="2" id="KW-1185">Reference proteome</keyword>
<sequence>MPELRIQREHALGLDEARRLATAWAQDAADRFAIVCTHEPGEERHCVVFSRVGVNGRLTVTAERFELDARLGFLLGAYKAQIEREIGRNLDRLLGES</sequence>
<dbReference type="OrthoDB" id="287584at2"/>
<dbReference type="Pfam" id="PF09650">
    <property type="entry name" value="PHA_gran_rgn"/>
    <property type="match status" value="1"/>
</dbReference>
<dbReference type="EMBL" id="SMLL01000004">
    <property type="protein sequence ID" value="TFY99657.1"/>
    <property type="molecule type" value="Genomic_DNA"/>
</dbReference>
<gene>
    <name evidence="1" type="ORF">EZ242_10955</name>
</gene>
<evidence type="ECO:0000313" key="1">
    <source>
        <dbReference type="EMBL" id="TFY99657.1"/>
    </source>
</evidence>
<name>A0A4Z0BN27_9BURK</name>
<protein>
    <submittedName>
        <fullName evidence="1">Polyhydroxyalkanoic acid synthase</fullName>
    </submittedName>
</protein>
<organism evidence="1 2">
    <name type="scientific">Ramlibacter rhizophilus</name>
    <dbReference type="NCBI Taxonomy" id="1781167"/>
    <lineage>
        <taxon>Bacteria</taxon>
        <taxon>Pseudomonadati</taxon>
        <taxon>Pseudomonadota</taxon>
        <taxon>Betaproteobacteria</taxon>
        <taxon>Burkholderiales</taxon>
        <taxon>Comamonadaceae</taxon>
        <taxon>Ramlibacter</taxon>
    </lineage>
</organism>
<reference evidence="1 2" key="1">
    <citation type="submission" date="2019-03" db="EMBL/GenBank/DDBJ databases">
        <title>Ramlibacter rhizophilus CCTCC AB2015357, whole genome shotgun sequence.</title>
        <authorList>
            <person name="Zhang X."/>
            <person name="Feng G."/>
            <person name="Zhu H."/>
        </authorList>
    </citation>
    <scope>NUCLEOTIDE SEQUENCE [LARGE SCALE GENOMIC DNA]</scope>
    <source>
        <strain evidence="1 2">CCTCC AB2015357</strain>
    </source>
</reference>